<dbReference type="GO" id="GO:1990404">
    <property type="term" value="F:NAD+-protein mono-ADP-ribosyltransferase activity"/>
    <property type="evidence" value="ECO:0007669"/>
    <property type="project" value="TreeGrafter"/>
</dbReference>
<sequence length="466" mass="52705">MVLLGTKADNEKSIVKLTVSDDWHVVKQYHIGGRLDKTTYTLIEKAKEAEERASLAEQRAKMVEEASKETEALLKRKELEAEELAKRAKELEDAKKVDANGKYASKEVVRWECLVDSKYVEYPPSVASILTQHHRLGEKAAFSLHGKQYEIDFAVSSQLESWEQVNVESGFRRKVRIKKVTSFQHLVPSWQCNVDGGWVEYPRIVSQILEAQYAEGGNVSFALNNTAYELDFAKMQQMNITSKFTRPVRRELRAIPCDLGTTDGIPSNWTFKTKSCDCELVSVPISSEEWKFVDEKLRGSISNAKLKEVQRVQNIPLWKYFEFQKERLAAKSGSGTANVQFVWHGTRTTHPSLICTDTHDGFMMQRSRQGSWGQGIYFAANASYSNSYAFTQKGLASNNKTLILVRLAVGEEVRLPSDSTLRHCPAKANGTGRYDTVTGDINGSTIFVVYENGRGYPEYLVTYTEK</sequence>
<keyword evidence="1" id="KW-0328">Glycosyltransferase</keyword>
<dbReference type="PANTHER" id="PTHR45740">
    <property type="entry name" value="POLY [ADP-RIBOSE] POLYMERASE"/>
    <property type="match status" value="1"/>
</dbReference>
<dbReference type="EMBL" id="JAGRRH010000006">
    <property type="protein sequence ID" value="KAG7367790.1"/>
    <property type="molecule type" value="Genomic_DNA"/>
</dbReference>
<reference evidence="5" key="2">
    <citation type="submission" date="2021-04" db="EMBL/GenBank/DDBJ databases">
        <authorList>
            <person name="Podell S."/>
        </authorList>
    </citation>
    <scope>NUCLEOTIDE SEQUENCE</scope>
    <source>
        <strain evidence="5">Hildebrandi</strain>
    </source>
</reference>
<dbReference type="PROSITE" id="PS51059">
    <property type="entry name" value="PARP_CATALYTIC"/>
    <property type="match status" value="1"/>
</dbReference>
<dbReference type="GO" id="GO:0003950">
    <property type="term" value="F:NAD+ poly-ADP-ribosyltransferase activity"/>
    <property type="evidence" value="ECO:0007669"/>
    <property type="project" value="UniProtKB-UniRule"/>
</dbReference>
<evidence type="ECO:0000259" key="3">
    <source>
        <dbReference type="PROSITE" id="PS50918"/>
    </source>
</evidence>
<dbReference type="InterPro" id="IPR051712">
    <property type="entry name" value="ARTD-AVP"/>
</dbReference>
<name>A0A9K3LSM2_9STRA</name>
<feature type="domain" description="PARP catalytic" evidence="4">
    <location>
        <begin position="265"/>
        <end position="466"/>
    </location>
</feature>
<dbReference type="AlphaFoldDB" id="A0A9K3LSM2"/>
<keyword evidence="1" id="KW-0520">NAD</keyword>
<gene>
    <name evidence="5" type="ORF">IV203_030533</name>
</gene>
<evidence type="ECO:0000256" key="2">
    <source>
        <dbReference type="SAM" id="Coils"/>
    </source>
</evidence>
<proteinExistence type="predicted"/>
<dbReference type="EC" id="2.4.2.-" evidence="1"/>
<dbReference type="GO" id="GO:0005634">
    <property type="term" value="C:nucleus"/>
    <property type="evidence" value="ECO:0007669"/>
    <property type="project" value="TreeGrafter"/>
</dbReference>
<accession>A0A9K3LSM2</accession>
<evidence type="ECO:0000313" key="6">
    <source>
        <dbReference type="Proteomes" id="UP000693970"/>
    </source>
</evidence>
<dbReference type="Pfam" id="PF00644">
    <property type="entry name" value="PARP"/>
    <property type="match status" value="1"/>
</dbReference>
<organism evidence="5 6">
    <name type="scientific">Nitzschia inconspicua</name>
    <dbReference type="NCBI Taxonomy" id="303405"/>
    <lineage>
        <taxon>Eukaryota</taxon>
        <taxon>Sar</taxon>
        <taxon>Stramenopiles</taxon>
        <taxon>Ochrophyta</taxon>
        <taxon>Bacillariophyta</taxon>
        <taxon>Bacillariophyceae</taxon>
        <taxon>Bacillariophycidae</taxon>
        <taxon>Bacillariales</taxon>
        <taxon>Bacillariaceae</taxon>
        <taxon>Nitzschia</taxon>
    </lineage>
</organism>
<dbReference type="InterPro" id="IPR018123">
    <property type="entry name" value="WWE-dom_subgr"/>
</dbReference>
<dbReference type="Pfam" id="PF02825">
    <property type="entry name" value="WWE"/>
    <property type="match status" value="2"/>
</dbReference>
<feature type="coiled-coil region" evidence="2">
    <location>
        <begin position="46"/>
        <end position="94"/>
    </location>
</feature>
<protein>
    <recommendedName>
        <fullName evidence="1">Poly [ADP-ribose] polymerase</fullName>
        <shortName evidence="1">PARP</shortName>
        <ecNumber evidence="1">2.4.2.-</ecNumber>
    </recommendedName>
</protein>
<keyword evidence="6" id="KW-1185">Reference proteome</keyword>
<comment type="caution">
    <text evidence="5">The sequence shown here is derived from an EMBL/GenBank/DDBJ whole genome shotgun (WGS) entry which is preliminary data.</text>
</comment>
<dbReference type="Proteomes" id="UP000693970">
    <property type="component" value="Unassembled WGS sequence"/>
</dbReference>
<dbReference type="GO" id="GO:0008270">
    <property type="term" value="F:zinc ion binding"/>
    <property type="evidence" value="ECO:0007669"/>
    <property type="project" value="InterPro"/>
</dbReference>
<dbReference type="OrthoDB" id="6133115at2759"/>
<feature type="domain" description="WWE" evidence="3">
    <location>
        <begin position="176"/>
        <end position="250"/>
    </location>
</feature>
<keyword evidence="1" id="KW-0808">Transferase</keyword>
<dbReference type="PROSITE" id="PS50918">
    <property type="entry name" value="WWE"/>
    <property type="match status" value="1"/>
</dbReference>
<evidence type="ECO:0000259" key="4">
    <source>
        <dbReference type="PROSITE" id="PS51059"/>
    </source>
</evidence>
<keyword evidence="2" id="KW-0175">Coiled coil</keyword>
<evidence type="ECO:0000313" key="5">
    <source>
        <dbReference type="EMBL" id="KAG7367790.1"/>
    </source>
</evidence>
<dbReference type="PANTHER" id="PTHR45740:SF2">
    <property type="entry name" value="POLY [ADP-RIBOSE] POLYMERASE"/>
    <property type="match status" value="1"/>
</dbReference>
<dbReference type="CDD" id="cd22249">
    <property type="entry name" value="UDM1_RNF168_RNF169-like"/>
    <property type="match status" value="1"/>
</dbReference>
<dbReference type="InterPro" id="IPR004170">
    <property type="entry name" value="WWE_dom"/>
</dbReference>
<evidence type="ECO:0000256" key="1">
    <source>
        <dbReference type="RuleBase" id="RU362114"/>
    </source>
</evidence>
<dbReference type="InterPro" id="IPR012317">
    <property type="entry name" value="Poly(ADP-ribose)pol_cat_dom"/>
</dbReference>
<reference evidence="5" key="1">
    <citation type="journal article" date="2021" name="Sci. Rep.">
        <title>Diploid genomic architecture of Nitzschia inconspicua, an elite biomass production diatom.</title>
        <authorList>
            <person name="Oliver A."/>
            <person name="Podell S."/>
            <person name="Pinowska A."/>
            <person name="Traller J.C."/>
            <person name="Smith S.R."/>
            <person name="McClure R."/>
            <person name="Beliaev A."/>
            <person name="Bohutskyi P."/>
            <person name="Hill E.A."/>
            <person name="Rabines A."/>
            <person name="Zheng H."/>
            <person name="Allen L.Z."/>
            <person name="Kuo A."/>
            <person name="Grigoriev I.V."/>
            <person name="Allen A.E."/>
            <person name="Hazlebeck D."/>
            <person name="Allen E.E."/>
        </authorList>
    </citation>
    <scope>NUCLEOTIDE SEQUENCE</scope>
    <source>
        <strain evidence="5">Hildebrandi</strain>
    </source>
</reference>
<dbReference type="SMART" id="SM00678">
    <property type="entry name" value="WWE"/>
    <property type="match status" value="1"/>
</dbReference>